<dbReference type="OMA" id="NWAVGIP"/>
<evidence type="ECO:0000256" key="7">
    <source>
        <dbReference type="ARBA" id="ARBA00023128"/>
    </source>
</evidence>
<feature type="repeat" description="Solcar" evidence="9">
    <location>
        <begin position="106"/>
        <end position="198"/>
    </location>
</feature>
<accession>D7FZ12</accession>
<keyword evidence="7" id="KW-0496">Mitochondrion</keyword>
<reference evidence="12 13" key="1">
    <citation type="journal article" date="2010" name="Nature">
        <title>The Ectocarpus genome and the independent evolution of multicellularity in brown algae.</title>
        <authorList>
            <person name="Cock J.M."/>
            <person name="Sterck L."/>
            <person name="Rouze P."/>
            <person name="Scornet D."/>
            <person name="Allen A.E."/>
            <person name="Amoutzias G."/>
            <person name="Anthouard V."/>
            <person name="Artiguenave F."/>
            <person name="Aury J.M."/>
            <person name="Badger J.H."/>
            <person name="Beszteri B."/>
            <person name="Billiau K."/>
            <person name="Bonnet E."/>
            <person name="Bothwell J.H."/>
            <person name="Bowler C."/>
            <person name="Boyen C."/>
            <person name="Brownlee C."/>
            <person name="Carrano C.J."/>
            <person name="Charrier B."/>
            <person name="Cho G.Y."/>
            <person name="Coelho S.M."/>
            <person name="Collen J."/>
            <person name="Corre E."/>
            <person name="Da Silva C."/>
            <person name="Delage L."/>
            <person name="Delaroque N."/>
            <person name="Dittami S.M."/>
            <person name="Doulbeau S."/>
            <person name="Elias M."/>
            <person name="Farnham G."/>
            <person name="Gachon C.M."/>
            <person name="Gschloessl B."/>
            <person name="Heesch S."/>
            <person name="Jabbari K."/>
            <person name="Jubin C."/>
            <person name="Kawai H."/>
            <person name="Kimura K."/>
            <person name="Kloareg B."/>
            <person name="Kupper F.C."/>
            <person name="Lang D."/>
            <person name="Le Bail A."/>
            <person name="Leblanc C."/>
            <person name="Lerouge P."/>
            <person name="Lohr M."/>
            <person name="Lopez P.J."/>
            <person name="Martens C."/>
            <person name="Maumus F."/>
            <person name="Michel G."/>
            <person name="Miranda-Saavedra D."/>
            <person name="Morales J."/>
            <person name="Moreau H."/>
            <person name="Motomura T."/>
            <person name="Nagasato C."/>
            <person name="Napoli C.A."/>
            <person name="Nelson D.R."/>
            <person name="Nyvall-Collen P."/>
            <person name="Peters A.F."/>
            <person name="Pommier C."/>
            <person name="Potin P."/>
            <person name="Poulain J."/>
            <person name="Quesneville H."/>
            <person name="Read B."/>
            <person name="Rensing S.A."/>
            <person name="Ritter A."/>
            <person name="Rousvoal S."/>
            <person name="Samanta M."/>
            <person name="Samson G."/>
            <person name="Schroeder D.C."/>
            <person name="Segurens B."/>
            <person name="Strittmatter M."/>
            <person name="Tonon T."/>
            <person name="Tregear J.W."/>
            <person name="Valentin K."/>
            <person name="von Dassow P."/>
            <person name="Yamagishi T."/>
            <person name="Van de Peer Y."/>
            <person name="Wincker P."/>
        </authorList>
    </citation>
    <scope>NUCLEOTIDE SEQUENCE [LARGE SCALE GENOMIC DNA]</scope>
    <source>
        <strain evidence="13">Ec32 / CCAP1310/4</strain>
    </source>
</reference>
<dbReference type="InterPro" id="IPR023395">
    <property type="entry name" value="MCP_dom_sf"/>
</dbReference>
<evidence type="ECO:0000256" key="4">
    <source>
        <dbReference type="ARBA" id="ARBA00022692"/>
    </source>
</evidence>
<dbReference type="EMBL" id="FN648544">
    <property type="protein sequence ID" value="CBJ32629.1"/>
    <property type="molecule type" value="Genomic_DNA"/>
</dbReference>
<dbReference type="Gene3D" id="1.50.40.10">
    <property type="entry name" value="Mitochondrial carrier domain"/>
    <property type="match status" value="2"/>
</dbReference>
<keyword evidence="4 9" id="KW-0812">Transmembrane</keyword>
<name>D7FZ12_ECTSI</name>
<evidence type="ECO:0000256" key="5">
    <source>
        <dbReference type="ARBA" id="ARBA00022737"/>
    </source>
</evidence>
<comment type="subcellular location">
    <subcellularLocation>
        <location evidence="1">Mitochondrion membrane</location>
        <topology evidence="1">Multi-pass membrane protein</topology>
    </subcellularLocation>
</comment>
<dbReference type="STRING" id="2880.D7FZ12"/>
<evidence type="ECO:0000256" key="3">
    <source>
        <dbReference type="ARBA" id="ARBA00022448"/>
    </source>
</evidence>
<evidence type="ECO:0000256" key="1">
    <source>
        <dbReference type="ARBA" id="ARBA00004225"/>
    </source>
</evidence>
<dbReference type="PROSITE" id="PS50920">
    <property type="entry name" value="SOLCAR"/>
    <property type="match status" value="3"/>
</dbReference>
<dbReference type="InterPro" id="IPR018108">
    <property type="entry name" value="MCP_transmembrane"/>
</dbReference>
<protein>
    <submittedName>
        <fullName evidence="12">Carnitine/acylcarnitine carrier protein</fullName>
    </submittedName>
</protein>
<evidence type="ECO:0000256" key="11">
    <source>
        <dbReference type="SAM" id="Phobius"/>
    </source>
</evidence>
<feature type="repeat" description="Solcar" evidence="9">
    <location>
        <begin position="206"/>
        <end position="291"/>
    </location>
</feature>
<dbReference type="eggNOG" id="KOG0758">
    <property type="taxonomic scope" value="Eukaryota"/>
</dbReference>
<evidence type="ECO:0000256" key="8">
    <source>
        <dbReference type="ARBA" id="ARBA00023136"/>
    </source>
</evidence>
<evidence type="ECO:0000256" key="2">
    <source>
        <dbReference type="ARBA" id="ARBA00006375"/>
    </source>
</evidence>
<keyword evidence="13" id="KW-1185">Reference proteome</keyword>
<sequence length="297" mass="31031">MTEETPKRELSGFANFLAGGFGGMCLVIVGHPLDLLKVKLQTGGQYKGVADAAAKTLQAEGPRGFYRGVSAPLVGVSPIFATCFWGYDMGLKLCRAAKGKDADAKMSLGEKMLAGAFSALPATALMAPVERIKCLLQIQGEEVARGAKPKYLGMVDCARKLHATGGIGSVFKGWEVTLMRDVPGSVAYFGVYEFLKEAFAAEDGTVSSAGILSAGGFAGMATWAVAIPPDVIKSRWQTAAEGTYSNLGDVLRTLLREEGAAALYRGVAPAMLRAFPANAACFFGVDLAKSILGSAGL</sequence>
<keyword evidence="5" id="KW-0677">Repeat</keyword>
<evidence type="ECO:0000256" key="6">
    <source>
        <dbReference type="ARBA" id="ARBA00022989"/>
    </source>
</evidence>
<dbReference type="AlphaFoldDB" id="D7FZ12"/>
<evidence type="ECO:0000256" key="10">
    <source>
        <dbReference type="RuleBase" id="RU000488"/>
    </source>
</evidence>
<dbReference type="GO" id="GO:0015227">
    <property type="term" value="F:O-acyl-L-carnitine transmembrane transporter activity"/>
    <property type="evidence" value="ECO:0007669"/>
    <property type="project" value="TreeGrafter"/>
</dbReference>
<gene>
    <name evidence="12" type="ORF">Esi_0351_0003</name>
</gene>
<dbReference type="Pfam" id="PF00153">
    <property type="entry name" value="Mito_carr"/>
    <property type="match status" value="3"/>
</dbReference>
<dbReference type="SUPFAM" id="SSF103506">
    <property type="entry name" value="Mitochondrial carrier"/>
    <property type="match status" value="1"/>
</dbReference>
<dbReference type="Proteomes" id="UP000002630">
    <property type="component" value="Linkage Group LG08"/>
</dbReference>
<evidence type="ECO:0000313" key="12">
    <source>
        <dbReference type="EMBL" id="CBJ32629.1"/>
    </source>
</evidence>
<dbReference type="OrthoDB" id="14252at2759"/>
<evidence type="ECO:0000313" key="13">
    <source>
        <dbReference type="Proteomes" id="UP000002630"/>
    </source>
</evidence>
<dbReference type="EMBL" id="FN649733">
    <property type="protein sequence ID" value="CBJ32629.1"/>
    <property type="molecule type" value="Genomic_DNA"/>
</dbReference>
<comment type="similarity">
    <text evidence="2 10">Belongs to the mitochondrial carrier (TC 2.A.29) family.</text>
</comment>
<evidence type="ECO:0000256" key="9">
    <source>
        <dbReference type="PROSITE-ProRule" id="PRU00282"/>
    </source>
</evidence>
<dbReference type="InParanoid" id="D7FZ12"/>
<proteinExistence type="inferred from homology"/>
<dbReference type="InterPro" id="IPR050567">
    <property type="entry name" value="Mitochondrial_Carrier"/>
</dbReference>
<dbReference type="PANTHER" id="PTHR45624:SF4">
    <property type="entry name" value="CONGESTED-LIKE TRACHEA PROTEIN-RELATED"/>
    <property type="match status" value="1"/>
</dbReference>
<feature type="transmembrane region" description="Helical" evidence="11">
    <location>
        <begin position="12"/>
        <end position="33"/>
    </location>
</feature>
<dbReference type="GO" id="GO:1902603">
    <property type="term" value="P:carnitine transmembrane transport"/>
    <property type="evidence" value="ECO:0007669"/>
    <property type="project" value="TreeGrafter"/>
</dbReference>
<organism evidence="12 13">
    <name type="scientific">Ectocarpus siliculosus</name>
    <name type="common">Brown alga</name>
    <name type="synonym">Conferva siliculosa</name>
    <dbReference type="NCBI Taxonomy" id="2880"/>
    <lineage>
        <taxon>Eukaryota</taxon>
        <taxon>Sar</taxon>
        <taxon>Stramenopiles</taxon>
        <taxon>Ochrophyta</taxon>
        <taxon>PX clade</taxon>
        <taxon>Phaeophyceae</taxon>
        <taxon>Ectocarpales</taxon>
        <taxon>Ectocarpaceae</taxon>
        <taxon>Ectocarpus</taxon>
    </lineage>
</organism>
<dbReference type="GO" id="GO:0031966">
    <property type="term" value="C:mitochondrial membrane"/>
    <property type="evidence" value="ECO:0007669"/>
    <property type="project" value="UniProtKB-SubCell"/>
</dbReference>
<dbReference type="GO" id="GO:0006839">
    <property type="term" value="P:mitochondrial transport"/>
    <property type="evidence" value="ECO:0007669"/>
    <property type="project" value="TreeGrafter"/>
</dbReference>
<dbReference type="PANTHER" id="PTHR45624">
    <property type="entry name" value="MITOCHONDRIAL BASIC AMINO ACIDS TRANSPORTER-RELATED"/>
    <property type="match status" value="1"/>
</dbReference>
<keyword evidence="8 9" id="KW-0472">Membrane</keyword>
<feature type="repeat" description="Solcar" evidence="9">
    <location>
        <begin position="10"/>
        <end position="93"/>
    </location>
</feature>
<keyword evidence="6 11" id="KW-1133">Transmembrane helix</keyword>
<keyword evidence="3 10" id="KW-0813">Transport</keyword>